<evidence type="ECO:0000259" key="3">
    <source>
        <dbReference type="Pfam" id="PF18912"/>
    </source>
</evidence>
<proteinExistence type="inferred from homology"/>
<comment type="similarity">
    <text evidence="1">Belongs to the ComF/GntX family.</text>
</comment>
<dbReference type="SUPFAM" id="SSF53271">
    <property type="entry name" value="PRTase-like"/>
    <property type="match status" value="1"/>
</dbReference>
<reference evidence="4" key="1">
    <citation type="submission" date="2022-12" db="EMBL/GenBank/DDBJ databases">
        <title>Reference genome sequencing for broad-spectrum identification of bacterial and archaeal isolates by mass spectrometry.</title>
        <authorList>
            <person name="Sekiguchi Y."/>
            <person name="Tourlousse D.M."/>
        </authorList>
    </citation>
    <scope>NUCLEOTIDE SEQUENCE</scope>
    <source>
        <strain evidence="4">H2</strain>
    </source>
</reference>
<dbReference type="AlphaFoldDB" id="A0A9W6LB98"/>
<evidence type="ECO:0000313" key="5">
    <source>
        <dbReference type="Proteomes" id="UP001144352"/>
    </source>
</evidence>
<evidence type="ECO:0000259" key="2">
    <source>
        <dbReference type="Pfam" id="PF00156"/>
    </source>
</evidence>
<dbReference type="Pfam" id="PF00156">
    <property type="entry name" value="Pribosyltran"/>
    <property type="match status" value="1"/>
</dbReference>
<evidence type="ECO:0000256" key="1">
    <source>
        <dbReference type="ARBA" id="ARBA00008007"/>
    </source>
</evidence>
<dbReference type="EMBL" id="BSDS01000001">
    <property type="protein sequence ID" value="GLI37828.1"/>
    <property type="molecule type" value="Genomic_DNA"/>
</dbReference>
<dbReference type="Gene3D" id="3.40.50.2020">
    <property type="match status" value="1"/>
</dbReference>
<dbReference type="PANTHER" id="PTHR47505">
    <property type="entry name" value="DNA UTILIZATION PROTEIN YHGH"/>
    <property type="match status" value="1"/>
</dbReference>
<dbReference type="Proteomes" id="UP001144352">
    <property type="component" value="Unassembled WGS sequence"/>
</dbReference>
<sequence>MELLRAFLDVLFPPLCHMCKAPVPGAGPLHLCDACLGAMTPITSPLCPVCGVPHRTEGGIDHLCGSCMLTPPPFDEVRGALLFDGPLQELIHRHKYGHKAHLRRPLALLAIRHLTPFVQSVAPDVIIPVPLHRTRLRERGFNQAILMGAVLSREWRLPLLRHTLRRVRPTVAQVTLSARERRANVRGAFAVSGSAGIAGRRVLLMDDVVTTGSTVAECARVLKEAGASAVFVIAVALAPPGR</sequence>
<dbReference type="InterPro" id="IPR000836">
    <property type="entry name" value="PRTase_dom"/>
</dbReference>
<gene>
    <name evidence="4" type="ORF">GHYDROH2_13290</name>
</gene>
<accession>A0A9W6LB98</accession>
<feature type="domain" description="Phosphoribosyltransferase" evidence="2">
    <location>
        <begin position="169"/>
        <end position="235"/>
    </location>
</feature>
<feature type="domain" description="Double zinc ribbon" evidence="3">
    <location>
        <begin position="7"/>
        <end position="68"/>
    </location>
</feature>
<dbReference type="CDD" id="cd06223">
    <property type="entry name" value="PRTases_typeI"/>
    <property type="match status" value="1"/>
</dbReference>
<dbReference type="InterPro" id="IPR029057">
    <property type="entry name" value="PRTase-like"/>
</dbReference>
<protein>
    <submittedName>
        <fullName evidence="4">Amidophosphoribosyltransferase</fullName>
    </submittedName>
</protein>
<dbReference type="InterPro" id="IPR051910">
    <property type="entry name" value="ComF/GntX_DNA_util-trans"/>
</dbReference>
<evidence type="ECO:0000313" key="4">
    <source>
        <dbReference type="EMBL" id="GLI37828.1"/>
    </source>
</evidence>
<dbReference type="RefSeq" id="WP_214185677.1">
    <property type="nucleotide sequence ID" value="NZ_BSDS01000001.1"/>
</dbReference>
<dbReference type="InterPro" id="IPR044005">
    <property type="entry name" value="DZR_2"/>
</dbReference>
<comment type="caution">
    <text evidence="4">The sequence shown here is derived from an EMBL/GenBank/DDBJ whole genome shotgun (WGS) entry which is preliminary data.</text>
</comment>
<dbReference type="Pfam" id="PF18912">
    <property type="entry name" value="DZR_2"/>
    <property type="match status" value="1"/>
</dbReference>
<name>A0A9W6LB98_9BACT</name>
<keyword evidence="5" id="KW-1185">Reference proteome</keyword>
<dbReference type="PANTHER" id="PTHR47505:SF1">
    <property type="entry name" value="DNA UTILIZATION PROTEIN YHGH"/>
    <property type="match status" value="1"/>
</dbReference>
<organism evidence="4 5">
    <name type="scientific">Geobacter hydrogenophilus</name>
    <dbReference type="NCBI Taxonomy" id="40983"/>
    <lineage>
        <taxon>Bacteria</taxon>
        <taxon>Pseudomonadati</taxon>
        <taxon>Thermodesulfobacteriota</taxon>
        <taxon>Desulfuromonadia</taxon>
        <taxon>Geobacterales</taxon>
        <taxon>Geobacteraceae</taxon>
        <taxon>Geobacter</taxon>
    </lineage>
</organism>